<dbReference type="SUPFAM" id="SSF55874">
    <property type="entry name" value="ATPase domain of HSP90 chaperone/DNA topoisomerase II/histidine kinase"/>
    <property type="match status" value="1"/>
</dbReference>
<dbReference type="InterPro" id="IPR004358">
    <property type="entry name" value="Sig_transdc_His_kin-like_C"/>
</dbReference>
<organism evidence="15 16">
    <name type="scientific">Rhabdobacter roseus</name>
    <dbReference type="NCBI Taxonomy" id="1655419"/>
    <lineage>
        <taxon>Bacteria</taxon>
        <taxon>Pseudomonadati</taxon>
        <taxon>Bacteroidota</taxon>
        <taxon>Cytophagia</taxon>
        <taxon>Cytophagales</taxon>
        <taxon>Cytophagaceae</taxon>
        <taxon>Rhabdobacter</taxon>
    </lineage>
</organism>
<dbReference type="PRINTS" id="PR00344">
    <property type="entry name" value="BCTRLSENSOR"/>
</dbReference>
<protein>
    <recommendedName>
        <fullName evidence="3">histidine kinase</fullName>
        <ecNumber evidence="3">2.7.13.3</ecNumber>
    </recommendedName>
</protein>
<feature type="compositionally biased region" description="Low complexity" evidence="12">
    <location>
        <begin position="189"/>
        <end position="224"/>
    </location>
</feature>
<dbReference type="InterPro" id="IPR036097">
    <property type="entry name" value="HisK_dim/P_sf"/>
</dbReference>
<dbReference type="GO" id="GO:0005886">
    <property type="term" value="C:plasma membrane"/>
    <property type="evidence" value="ECO:0007669"/>
    <property type="project" value="UniProtKB-SubCell"/>
</dbReference>
<dbReference type="GO" id="GO:0005524">
    <property type="term" value="F:ATP binding"/>
    <property type="evidence" value="ECO:0007669"/>
    <property type="project" value="UniProtKB-KW"/>
</dbReference>
<keyword evidence="4" id="KW-1003">Cell membrane</keyword>
<evidence type="ECO:0000256" key="5">
    <source>
        <dbReference type="ARBA" id="ARBA00022553"/>
    </source>
</evidence>
<dbReference type="PANTHER" id="PTHR45453">
    <property type="entry name" value="PHOSPHATE REGULON SENSOR PROTEIN PHOR"/>
    <property type="match status" value="1"/>
</dbReference>
<dbReference type="GO" id="GO:0016036">
    <property type="term" value="P:cellular response to phosphate starvation"/>
    <property type="evidence" value="ECO:0007669"/>
    <property type="project" value="TreeGrafter"/>
</dbReference>
<evidence type="ECO:0000256" key="13">
    <source>
        <dbReference type="SAM" id="Phobius"/>
    </source>
</evidence>
<dbReference type="CDD" id="cd00082">
    <property type="entry name" value="HisKA"/>
    <property type="match status" value="1"/>
</dbReference>
<dbReference type="CDD" id="cd00075">
    <property type="entry name" value="HATPase"/>
    <property type="match status" value="1"/>
</dbReference>
<dbReference type="GO" id="GO:0000155">
    <property type="term" value="F:phosphorelay sensor kinase activity"/>
    <property type="evidence" value="ECO:0007669"/>
    <property type="project" value="InterPro"/>
</dbReference>
<feature type="transmembrane region" description="Helical" evidence="13">
    <location>
        <begin position="6"/>
        <end position="28"/>
    </location>
</feature>
<evidence type="ECO:0000256" key="7">
    <source>
        <dbReference type="ARBA" id="ARBA00022741"/>
    </source>
</evidence>
<evidence type="ECO:0000259" key="14">
    <source>
        <dbReference type="PROSITE" id="PS50109"/>
    </source>
</evidence>
<keyword evidence="7" id="KW-0547">Nucleotide-binding</keyword>
<feature type="transmembrane region" description="Helical" evidence="13">
    <location>
        <begin position="341"/>
        <end position="360"/>
    </location>
</feature>
<dbReference type="Gene3D" id="3.30.565.10">
    <property type="entry name" value="Histidine kinase-like ATPase, C-terminal domain"/>
    <property type="match status" value="1"/>
</dbReference>
<dbReference type="SMART" id="SM00387">
    <property type="entry name" value="HATPase_c"/>
    <property type="match status" value="1"/>
</dbReference>
<comment type="subcellular location">
    <subcellularLocation>
        <location evidence="2">Cell membrane</location>
    </subcellularLocation>
</comment>
<evidence type="ECO:0000313" key="15">
    <source>
        <dbReference type="EMBL" id="MBB5282111.1"/>
    </source>
</evidence>
<dbReference type="InterPro" id="IPR003594">
    <property type="entry name" value="HATPase_dom"/>
</dbReference>
<dbReference type="RefSeq" id="WP_184169663.1">
    <property type="nucleotide sequence ID" value="NZ_JACHGF010000001.1"/>
</dbReference>
<evidence type="ECO:0000313" key="16">
    <source>
        <dbReference type="Proteomes" id="UP000557307"/>
    </source>
</evidence>
<evidence type="ECO:0000256" key="2">
    <source>
        <dbReference type="ARBA" id="ARBA00004236"/>
    </source>
</evidence>
<dbReference type="FunFam" id="3.30.565.10:FF:000023">
    <property type="entry name" value="PAS domain-containing sensor histidine kinase"/>
    <property type="match status" value="1"/>
</dbReference>
<dbReference type="Pfam" id="PF02518">
    <property type="entry name" value="HATPase_c"/>
    <property type="match status" value="1"/>
</dbReference>
<evidence type="ECO:0000256" key="6">
    <source>
        <dbReference type="ARBA" id="ARBA00022679"/>
    </source>
</evidence>
<dbReference type="SUPFAM" id="SSF47384">
    <property type="entry name" value="Homodimeric domain of signal transducing histidine kinase"/>
    <property type="match status" value="1"/>
</dbReference>
<dbReference type="EMBL" id="JACHGF010000001">
    <property type="protein sequence ID" value="MBB5282111.1"/>
    <property type="molecule type" value="Genomic_DNA"/>
</dbReference>
<evidence type="ECO:0000256" key="9">
    <source>
        <dbReference type="ARBA" id="ARBA00022840"/>
    </source>
</evidence>
<dbReference type="EC" id="2.7.13.3" evidence="3"/>
<dbReference type="InterPro" id="IPR005467">
    <property type="entry name" value="His_kinase_dom"/>
</dbReference>
<proteinExistence type="predicted"/>
<accession>A0A840TFY9</accession>
<keyword evidence="11 13" id="KW-0472">Membrane</keyword>
<keyword evidence="13" id="KW-0812">Transmembrane</keyword>
<feature type="region of interest" description="Disordered" evidence="12">
    <location>
        <begin position="179"/>
        <end position="227"/>
    </location>
</feature>
<name>A0A840TFY9_9BACT</name>
<evidence type="ECO:0000256" key="10">
    <source>
        <dbReference type="ARBA" id="ARBA00023012"/>
    </source>
</evidence>
<dbReference type="Gene3D" id="1.10.287.130">
    <property type="match status" value="1"/>
</dbReference>
<evidence type="ECO:0000256" key="3">
    <source>
        <dbReference type="ARBA" id="ARBA00012438"/>
    </source>
</evidence>
<dbReference type="SMART" id="SM00388">
    <property type="entry name" value="HisKA"/>
    <property type="match status" value="1"/>
</dbReference>
<evidence type="ECO:0000256" key="8">
    <source>
        <dbReference type="ARBA" id="ARBA00022777"/>
    </source>
</evidence>
<keyword evidence="8 15" id="KW-0418">Kinase</keyword>
<keyword evidence="16" id="KW-1185">Reference proteome</keyword>
<reference evidence="15 16" key="1">
    <citation type="submission" date="2020-08" db="EMBL/GenBank/DDBJ databases">
        <title>Genomic Encyclopedia of Type Strains, Phase IV (KMG-IV): sequencing the most valuable type-strain genomes for metagenomic binning, comparative biology and taxonomic classification.</title>
        <authorList>
            <person name="Goeker M."/>
        </authorList>
    </citation>
    <scope>NUCLEOTIDE SEQUENCE [LARGE SCALE GENOMIC DNA]</scope>
    <source>
        <strain evidence="15 16">DSM 105074</strain>
    </source>
</reference>
<dbReference type="PANTHER" id="PTHR45453:SF1">
    <property type="entry name" value="PHOSPHATE REGULON SENSOR PROTEIN PHOR"/>
    <property type="match status" value="1"/>
</dbReference>
<evidence type="ECO:0000256" key="1">
    <source>
        <dbReference type="ARBA" id="ARBA00000085"/>
    </source>
</evidence>
<keyword evidence="9" id="KW-0067">ATP-binding</keyword>
<evidence type="ECO:0000256" key="4">
    <source>
        <dbReference type="ARBA" id="ARBA00022475"/>
    </source>
</evidence>
<dbReference type="PROSITE" id="PS50109">
    <property type="entry name" value="HIS_KIN"/>
    <property type="match status" value="1"/>
</dbReference>
<keyword evidence="5" id="KW-0597">Phosphoprotein</keyword>
<dbReference type="AlphaFoldDB" id="A0A840TFY9"/>
<dbReference type="Pfam" id="PF00512">
    <property type="entry name" value="HisKA"/>
    <property type="match status" value="1"/>
</dbReference>
<dbReference type="InterPro" id="IPR003661">
    <property type="entry name" value="HisK_dim/P_dom"/>
</dbReference>
<keyword evidence="13" id="KW-1133">Transmembrane helix</keyword>
<evidence type="ECO:0000256" key="11">
    <source>
        <dbReference type="ARBA" id="ARBA00023136"/>
    </source>
</evidence>
<dbReference type="GO" id="GO:0004721">
    <property type="term" value="F:phosphoprotein phosphatase activity"/>
    <property type="evidence" value="ECO:0007669"/>
    <property type="project" value="TreeGrafter"/>
</dbReference>
<dbReference type="InterPro" id="IPR036890">
    <property type="entry name" value="HATPase_C_sf"/>
</dbReference>
<keyword evidence="6 15" id="KW-0808">Transferase</keyword>
<dbReference type="InterPro" id="IPR050351">
    <property type="entry name" value="BphY/WalK/GraS-like"/>
</dbReference>
<feature type="domain" description="Histidine kinase" evidence="14">
    <location>
        <begin position="379"/>
        <end position="602"/>
    </location>
</feature>
<keyword evidence="10" id="KW-0902">Two-component regulatory system</keyword>
<feature type="region of interest" description="Disordered" evidence="12">
    <location>
        <begin position="84"/>
        <end position="103"/>
    </location>
</feature>
<sequence length="609" mass="68553">MTKRKIQIIVGLMCVALIGLIGFQWYWIREAIAIRNEQFNHKVAESVQSVVHRLEKQEMMYLLQQRIEAEQQQAKLNQIAQVREKPKPAQKVPPAPVREPATPVAQVPSNVEITLGPHGEVRYQFYAEVAPSDVLSPNFRVMVDHQQRIIDEFFQAQRFGIAGMDEFMRRRLEEEKKLGSAFQEALTEQQTAPAGQAPAPRSKSTSSKKAVAAPPVAAEELPVAQGTPSTSLARADLLREVMKDLMYTQRPIKERVNRFLLDSLLRKELAQNGITLSYEFAVRGQTGRDLVFSTAEHQTTDWEQRAYKASLFPSEMLSGNNLLYVYFPDQRQYILRAMSTMLAGSAVLVLVILACFYLAVTTILRQKKLSDIKNDFINNMTHEFKTPISTIALATEMAQENTSVVPSPDTATRLNRYLGIIKEENRRLGTHVEKVLQMALLDRGEVKLKPSAVNIHDLIGKVLNNLSVQIEQKQGEVELEFEADQEMIYGDEVHLSNVLYNLLDNAIKYSPEKLHLTIRTHNDANGLQLDVADQGLGMSREQLGRIFDKFYRVPTGNRHDVKGFGLGLSYVKKMAEAHGGSIGVKSQPGQGSTFSLWLPVLVEEEKSVS</sequence>
<comment type="catalytic activity">
    <reaction evidence="1">
        <text>ATP + protein L-histidine = ADP + protein N-phospho-L-histidine.</text>
        <dbReference type="EC" id="2.7.13.3"/>
    </reaction>
</comment>
<comment type="caution">
    <text evidence="15">The sequence shown here is derived from an EMBL/GenBank/DDBJ whole genome shotgun (WGS) entry which is preliminary data.</text>
</comment>
<gene>
    <name evidence="15" type="ORF">HNQ92_000232</name>
</gene>
<evidence type="ECO:0000256" key="12">
    <source>
        <dbReference type="SAM" id="MobiDB-lite"/>
    </source>
</evidence>
<dbReference type="Proteomes" id="UP000557307">
    <property type="component" value="Unassembled WGS sequence"/>
</dbReference>